<feature type="compositionally biased region" description="Polar residues" evidence="1">
    <location>
        <begin position="178"/>
        <end position="190"/>
    </location>
</feature>
<proteinExistence type="predicted"/>
<dbReference type="Proteomes" id="UP001163046">
    <property type="component" value="Unassembled WGS sequence"/>
</dbReference>
<evidence type="ECO:0000313" key="4">
    <source>
        <dbReference type="Proteomes" id="UP001163046"/>
    </source>
</evidence>
<evidence type="ECO:0000313" key="3">
    <source>
        <dbReference type="EMBL" id="KAJ7373658.1"/>
    </source>
</evidence>
<reference evidence="3" key="1">
    <citation type="submission" date="2023-01" db="EMBL/GenBank/DDBJ databases">
        <title>Genome assembly of the deep-sea coral Lophelia pertusa.</title>
        <authorList>
            <person name="Herrera S."/>
            <person name="Cordes E."/>
        </authorList>
    </citation>
    <scope>NUCLEOTIDE SEQUENCE</scope>
    <source>
        <strain evidence="3">USNM1676648</strain>
        <tissue evidence="3">Polyp</tissue>
    </source>
</reference>
<dbReference type="InterPro" id="IPR057031">
    <property type="entry name" value="SFR19-like_C"/>
</dbReference>
<feature type="region of interest" description="Disordered" evidence="1">
    <location>
        <begin position="272"/>
        <end position="296"/>
    </location>
</feature>
<feature type="region of interest" description="Disordered" evidence="1">
    <location>
        <begin position="414"/>
        <end position="501"/>
    </location>
</feature>
<feature type="compositionally biased region" description="Low complexity" evidence="1">
    <location>
        <begin position="278"/>
        <end position="296"/>
    </location>
</feature>
<dbReference type="OrthoDB" id="5987787at2759"/>
<feature type="compositionally biased region" description="Basic and acidic residues" evidence="1">
    <location>
        <begin position="582"/>
        <end position="603"/>
    </location>
</feature>
<dbReference type="Pfam" id="PF23030">
    <property type="entry name" value="SCAF11-like_C"/>
    <property type="match status" value="1"/>
</dbReference>
<feature type="compositionally biased region" description="Basic and acidic residues" evidence="1">
    <location>
        <begin position="55"/>
        <end position="90"/>
    </location>
</feature>
<organism evidence="3 4">
    <name type="scientific">Desmophyllum pertusum</name>
    <dbReference type="NCBI Taxonomy" id="174260"/>
    <lineage>
        <taxon>Eukaryota</taxon>
        <taxon>Metazoa</taxon>
        <taxon>Cnidaria</taxon>
        <taxon>Anthozoa</taxon>
        <taxon>Hexacorallia</taxon>
        <taxon>Scleractinia</taxon>
        <taxon>Caryophylliina</taxon>
        <taxon>Caryophylliidae</taxon>
        <taxon>Desmophyllum</taxon>
    </lineage>
</organism>
<comment type="caution">
    <text evidence="3">The sequence shown here is derived from an EMBL/GenBank/DDBJ whole genome shotgun (WGS) entry which is preliminary data.</text>
</comment>
<evidence type="ECO:0000256" key="1">
    <source>
        <dbReference type="SAM" id="MobiDB-lite"/>
    </source>
</evidence>
<dbReference type="InterPro" id="IPR047157">
    <property type="entry name" value="PHRF1/Atg35"/>
</dbReference>
<feature type="domain" description="SFR19-like C-terminal" evidence="2">
    <location>
        <begin position="610"/>
        <end position="677"/>
    </location>
</feature>
<protein>
    <recommendedName>
        <fullName evidence="2">SFR19-like C-terminal domain-containing protein</fullName>
    </recommendedName>
</protein>
<dbReference type="PANTHER" id="PTHR12618:SF20">
    <property type="entry name" value="PHD AND RING FINGER DOMAIN-CONTAINING PROTEIN 1"/>
    <property type="match status" value="1"/>
</dbReference>
<name>A0A9W9Z4L5_9CNID</name>
<dbReference type="PANTHER" id="PTHR12618">
    <property type="entry name" value="PHD AND RING FINGER DOMAIN-CONTAINING PROTEIN 1"/>
    <property type="match status" value="1"/>
</dbReference>
<sequence length="681" mass="73627">MSWDPYSKAWIHYTLPVPKLRVMVKYWRPMINHRAKGSSSSNAKGSKDTLTVNEDETKLKTDLEIKQRTAEKGKCLAESDKISKEPDITKHPSKVKGNSDEECPPENIFEKLSSSKTTELHKNTSSSASSSFKSTSPSPSSNPLSSKSTLSGFRIPKRCSKSQDESNQTSPSSSSSSINVKQEPSPNSCIANFKIPKRTKSMSCESSSADVTKPTHVKCMGQKLTTSLNSGVEQKLLFSNFTSPSKSITHSSCAAESVGSSLSHLSSVRPHMQENLQRRNSLNSSSTASVTDSSSVTGCHTISGYTTTAAAGPCVTNSSSVTRSIAKNITGVTHSHTTTANTAAPGVTNSRSSTTCHAKKVSDMPCSHTRTSNALTPFTKVAPLIDHLKPVVGKEQRRSNIEIIKMLHEKKRCMREEMSGDGKGSSSARPGHSGVTDASALPRKGIHVSEKSPTCSRPGHSGVTDATALPRKGIHVSDKSPTCSRPGHSGVTNATALPRKEIHVSDKSPALPVAIVKPSPQIPSVTVNESSLLPCNSLENSPVKSIASGIITAHSHNTREFKRVRSESDPQKTVGINPSGPHTEHEAATRKHDGMVTGATDDRDQQRKLGIVRVQRHEQIVDEVKLALKPFFKQGEITKDDYKLIMRKSVEKIKESSSSVDRDRVCRLVKKYIKKIKGVSP</sequence>
<feature type="region of interest" description="Disordered" evidence="1">
    <location>
        <begin position="34"/>
        <end position="192"/>
    </location>
</feature>
<accession>A0A9W9Z4L5</accession>
<dbReference type="EMBL" id="MU826830">
    <property type="protein sequence ID" value="KAJ7373658.1"/>
    <property type="molecule type" value="Genomic_DNA"/>
</dbReference>
<feature type="compositionally biased region" description="Low complexity" evidence="1">
    <location>
        <begin position="123"/>
        <end position="151"/>
    </location>
</feature>
<evidence type="ECO:0000259" key="2">
    <source>
        <dbReference type="Pfam" id="PF23030"/>
    </source>
</evidence>
<feature type="region of interest" description="Disordered" evidence="1">
    <location>
        <begin position="564"/>
        <end position="603"/>
    </location>
</feature>
<gene>
    <name evidence="3" type="ORF">OS493_011267</name>
</gene>
<keyword evidence="4" id="KW-1185">Reference proteome</keyword>
<dbReference type="AlphaFoldDB" id="A0A9W9Z4L5"/>